<gene>
    <name evidence="6" type="ORF">DRV85_15275</name>
</gene>
<dbReference type="Gene3D" id="3.40.50.300">
    <property type="entry name" value="P-loop containing nucleotide triphosphate hydrolases"/>
    <property type="match status" value="1"/>
</dbReference>
<evidence type="ECO:0000256" key="3">
    <source>
        <dbReference type="ARBA" id="ARBA00022741"/>
    </source>
</evidence>
<dbReference type="EMBL" id="QNTQ01000015">
    <property type="protein sequence ID" value="RBI83702.1"/>
    <property type="molecule type" value="Genomic_DNA"/>
</dbReference>
<evidence type="ECO:0000256" key="2">
    <source>
        <dbReference type="ARBA" id="ARBA00022448"/>
    </source>
</evidence>
<dbReference type="InterPro" id="IPR027417">
    <property type="entry name" value="P-loop_NTPase"/>
</dbReference>
<keyword evidence="2" id="KW-0813">Transport</keyword>
<keyword evidence="7" id="KW-1185">Reference proteome</keyword>
<comment type="similarity">
    <text evidence="1">Belongs to the ABC transporter superfamily.</text>
</comment>
<evidence type="ECO:0000313" key="6">
    <source>
        <dbReference type="EMBL" id="RBI83702.1"/>
    </source>
</evidence>
<dbReference type="SUPFAM" id="SSF52540">
    <property type="entry name" value="P-loop containing nucleoside triphosphate hydrolases"/>
    <property type="match status" value="1"/>
</dbReference>
<name>A0A365U5N1_9RHOB</name>
<dbReference type="OrthoDB" id="9802264at2"/>
<protein>
    <submittedName>
        <fullName evidence="6">ABC transporter ATP-binding protein</fullName>
    </submittedName>
</protein>
<dbReference type="GO" id="GO:0016887">
    <property type="term" value="F:ATP hydrolysis activity"/>
    <property type="evidence" value="ECO:0007669"/>
    <property type="project" value="InterPro"/>
</dbReference>
<organism evidence="6 7">
    <name type="scientific">Rhodosalinus halophilus</name>
    <dbReference type="NCBI Taxonomy" id="2259333"/>
    <lineage>
        <taxon>Bacteria</taxon>
        <taxon>Pseudomonadati</taxon>
        <taxon>Pseudomonadota</taxon>
        <taxon>Alphaproteobacteria</taxon>
        <taxon>Rhodobacterales</taxon>
        <taxon>Paracoccaceae</taxon>
        <taxon>Rhodosalinus</taxon>
    </lineage>
</organism>
<dbReference type="PANTHER" id="PTHR42788">
    <property type="entry name" value="TAURINE IMPORT ATP-BINDING PROTEIN-RELATED"/>
    <property type="match status" value="1"/>
</dbReference>
<comment type="caution">
    <text evidence="6">The sequence shown here is derived from an EMBL/GenBank/DDBJ whole genome shotgun (WGS) entry which is preliminary data.</text>
</comment>
<dbReference type="AlphaFoldDB" id="A0A365U5N1"/>
<dbReference type="Proteomes" id="UP000253370">
    <property type="component" value="Unassembled WGS sequence"/>
</dbReference>
<evidence type="ECO:0000313" key="7">
    <source>
        <dbReference type="Proteomes" id="UP000253370"/>
    </source>
</evidence>
<reference evidence="6 7" key="1">
    <citation type="submission" date="2018-07" db="EMBL/GenBank/DDBJ databases">
        <title>Rhodosalinus sp. strain E84T genomic sequence and assembly.</title>
        <authorList>
            <person name="Liu Z.-W."/>
            <person name="Lu D.-C."/>
        </authorList>
    </citation>
    <scope>NUCLEOTIDE SEQUENCE [LARGE SCALE GENOMIC DNA]</scope>
    <source>
        <strain evidence="6 7">E84</strain>
    </source>
</reference>
<dbReference type="PANTHER" id="PTHR42788:SF19">
    <property type="entry name" value="ALIPHATIC SULFONATES IMPORT ATP-BINDING PROTEIN SSUB 2"/>
    <property type="match status" value="1"/>
</dbReference>
<dbReference type="PROSITE" id="PS50893">
    <property type="entry name" value="ABC_TRANSPORTER_2"/>
    <property type="match status" value="1"/>
</dbReference>
<keyword evidence="4 6" id="KW-0067">ATP-binding</keyword>
<dbReference type="InterPro" id="IPR003593">
    <property type="entry name" value="AAA+_ATPase"/>
</dbReference>
<evidence type="ECO:0000259" key="5">
    <source>
        <dbReference type="PROSITE" id="PS50893"/>
    </source>
</evidence>
<dbReference type="InterPro" id="IPR017871">
    <property type="entry name" value="ABC_transporter-like_CS"/>
</dbReference>
<dbReference type="CDD" id="cd03293">
    <property type="entry name" value="ABC_NrtD_SsuB_transporters"/>
    <property type="match status" value="1"/>
</dbReference>
<evidence type="ECO:0000256" key="4">
    <source>
        <dbReference type="ARBA" id="ARBA00022840"/>
    </source>
</evidence>
<dbReference type="InterPro" id="IPR003439">
    <property type="entry name" value="ABC_transporter-like_ATP-bd"/>
</dbReference>
<proteinExistence type="inferred from homology"/>
<sequence length="269" mass="28074">MPAEPGPPGIRCEGIAKRFEGPAGTLEAVAPLDLDFAGGRTTALVGPSGCGKSTLLRMIAGLEAPSAGTVRIGGETPAEVRTRAGLAVGFQDPSLLPWRTVQGNVALALKLARRRADPKAIERLLTLVGLEGFGTTRPGALSGGMRQRAAIARCLVTEPELLLLDEPFGAVDELTRRQLAHDLPRLWEARGTTTLFVTHSVTEAVLISDRVLVLSPRPARVVADIPVTLERPRAEGVELTPAFAELAEAVSAALARGAAEAGPKGLAAQ</sequence>
<dbReference type="InterPro" id="IPR050166">
    <property type="entry name" value="ABC_transporter_ATP-bind"/>
</dbReference>
<dbReference type="GO" id="GO:0005524">
    <property type="term" value="F:ATP binding"/>
    <property type="evidence" value="ECO:0007669"/>
    <property type="project" value="UniProtKB-KW"/>
</dbReference>
<evidence type="ECO:0000256" key="1">
    <source>
        <dbReference type="ARBA" id="ARBA00005417"/>
    </source>
</evidence>
<dbReference type="PROSITE" id="PS00211">
    <property type="entry name" value="ABC_TRANSPORTER_1"/>
    <property type="match status" value="1"/>
</dbReference>
<keyword evidence="3" id="KW-0547">Nucleotide-binding</keyword>
<dbReference type="SMART" id="SM00382">
    <property type="entry name" value="AAA"/>
    <property type="match status" value="1"/>
</dbReference>
<feature type="domain" description="ABC transporter" evidence="5">
    <location>
        <begin position="10"/>
        <end position="241"/>
    </location>
</feature>
<accession>A0A365U5N1</accession>
<dbReference type="Pfam" id="PF00005">
    <property type="entry name" value="ABC_tran"/>
    <property type="match status" value="1"/>
</dbReference>